<dbReference type="EMBL" id="BK002134">
    <property type="protein sequence ID" value="DAA02979.1"/>
    <property type="molecule type" value="Genomic_DNA"/>
</dbReference>
<accession>Q6IL82</accession>
<gene>
    <name evidence="1" type="ORF">HDC10048</name>
</gene>
<proteinExistence type="predicted"/>
<evidence type="ECO:0000313" key="1">
    <source>
        <dbReference type="EMBL" id="DAA02979.1"/>
    </source>
</evidence>
<organism evidence="1">
    <name type="scientific">Drosophila melanogaster</name>
    <name type="common">Fruit fly</name>
    <dbReference type="NCBI Taxonomy" id="7227"/>
    <lineage>
        <taxon>Eukaryota</taxon>
        <taxon>Metazoa</taxon>
        <taxon>Ecdysozoa</taxon>
        <taxon>Arthropoda</taxon>
        <taxon>Hexapoda</taxon>
        <taxon>Insecta</taxon>
        <taxon>Pterygota</taxon>
        <taxon>Neoptera</taxon>
        <taxon>Endopterygota</taxon>
        <taxon>Diptera</taxon>
        <taxon>Brachycera</taxon>
        <taxon>Muscomorpha</taxon>
        <taxon>Ephydroidea</taxon>
        <taxon>Drosophilidae</taxon>
        <taxon>Drosophila</taxon>
        <taxon>Sophophora</taxon>
    </lineage>
</organism>
<reference evidence="1" key="1">
    <citation type="journal article" date="2003" name="Genome Biol.">
        <title>An integrated gene annotation and transcriptional profiling approach towards the full gene content of the Drosophila genome.</title>
        <authorList>
            <person name="Hild M."/>
            <person name="Beckmann B."/>
            <person name="Haas S.A."/>
            <person name="Koch B."/>
            <person name="Solovyev V."/>
            <person name="Busold C."/>
            <person name="Fellenberg K."/>
            <person name="Boutros M."/>
            <person name="Vingron M."/>
            <person name="Sauer F."/>
            <person name="Hoheisel J.D."/>
            <person name="Paro R."/>
        </authorList>
    </citation>
    <scope>NUCLEOTIDE SEQUENCE</scope>
</reference>
<protein>
    <submittedName>
        <fullName evidence="1">HDC10048</fullName>
    </submittedName>
</protein>
<dbReference type="AlphaFoldDB" id="Q6IL82"/>
<sequence>MGRRKAVGKITRIYENGHKTVLNTLTLCARKPTCCAFLTYFSPESSATPATSPTTGAQATLHNDKQSIAGFKMPNMCNHVNAVREHMFQVVDYPPTCWEFCLCGWKTQLCKLEDILGSPLFEIEE</sequence>
<name>Q6IL82_DROME</name>